<dbReference type="GO" id="GO:0003676">
    <property type="term" value="F:nucleic acid binding"/>
    <property type="evidence" value="ECO:0007669"/>
    <property type="project" value="InterPro"/>
</dbReference>
<evidence type="ECO:0000259" key="2">
    <source>
        <dbReference type="Pfam" id="PF02272"/>
    </source>
</evidence>
<dbReference type="SUPFAM" id="SSF64182">
    <property type="entry name" value="DHH phosphoesterases"/>
    <property type="match status" value="1"/>
</dbReference>
<organism evidence="3 4">
    <name type="scientific">Botrimarina hoheduenensis</name>
    <dbReference type="NCBI Taxonomy" id="2528000"/>
    <lineage>
        <taxon>Bacteria</taxon>
        <taxon>Pseudomonadati</taxon>
        <taxon>Planctomycetota</taxon>
        <taxon>Planctomycetia</taxon>
        <taxon>Pirellulales</taxon>
        <taxon>Lacipirellulaceae</taxon>
        <taxon>Botrimarina</taxon>
    </lineage>
</organism>
<dbReference type="InterPro" id="IPR051319">
    <property type="entry name" value="Oligoribo/pAp-PDE_c-di-AMP_PDE"/>
</dbReference>
<reference evidence="3 4" key="1">
    <citation type="submission" date="2019-02" db="EMBL/GenBank/DDBJ databases">
        <title>Deep-cultivation of Planctomycetes and their phenomic and genomic characterization uncovers novel biology.</title>
        <authorList>
            <person name="Wiegand S."/>
            <person name="Jogler M."/>
            <person name="Boedeker C."/>
            <person name="Pinto D."/>
            <person name="Vollmers J."/>
            <person name="Rivas-Marin E."/>
            <person name="Kohn T."/>
            <person name="Peeters S.H."/>
            <person name="Heuer A."/>
            <person name="Rast P."/>
            <person name="Oberbeckmann S."/>
            <person name="Bunk B."/>
            <person name="Jeske O."/>
            <person name="Meyerdierks A."/>
            <person name="Storesund J.E."/>
            <person name="Kallscheuer N."/>
            <person name="Luecker S."/>
            <person name="Lage O.M."/>
            <person name="Pohl T."/>
            <person name="Merkel B.J."/>
            <person name="Hornburger P."/>
            <person name="Mueller R.-W."/>
            <person name="Bruemmer F."/>
            <person name="Labrenz M."/>
            <person name="Spormann A.M."/>
            <person name="Op Den Camp H."/>
            <person name="Overmann J."/>
            <person name="Amann R."/>
            <person name="Jetten M.S.M."/>
            <person name="Mascher T."/>
            <person name="Medema M.H."/>
            <person name="Devos D.P."/>
            <person name="Kaster A.-K."/>
            <person name="Ovreas L."/>
            <person name="Rohde M."/>
            <person name="Galperin M.Y."/>
            <person name="Jogler C."/>
        </authorList>
    </citation>
    <scope>NUCLEOTIDE SEQUENCE [LARGE SCALE GENOMIC DNA]</scope>
    <source>
        <strain evidence="3 4">Pla111</strain>
    </source>
</reference>
<dbReference type="EC" id="3.1.-.-" evidence="3"/>
<evidence type="ECO:0000313" key="3">
    <source>
        <dbReference type="EMBL" id="TWT43366.1"/>
    </source>
</evidence>
<dbReference type="Gene3D" id="3.10.310.30">
    <property type="match status" value="1"/>
</dbReference>
<feature type="domain" description="DHHA1" evidence="2">
    <location>
        <begin position="248"/>
        <end position="323"/>
    </location>
</feature>
<dbReference type="InterPro" id="IPR038763">
    <property type="entry name" value="DHH_sf"/>
</dbReference>
<dbReference type="Pfam" id="PF01368">
    <property type="entry name" value="DHH"/>
    <property type="match status" value="1"/>
</dbReference>
<protein>
    <submittedName>
        <fullName evidence="3">NanoRNase/pAp phosphatase</fullName>
        <ecNumber evidence="3">3.1.-.-</ecNumber>
    </submittedName>
</protein>
<proteinExistence type="predicted"/>
<dbReference type="InterPro" id="IPR003156">
    <property type="entry name" value="DHHA1_dom"/>
</dbReference>
<keyword evidence="4" id="KW-1185">Reference proteome</keyword>
<dbReference type="PANTHER" id="PTHR47618:SF1">
    <property type="entry name" value="BIFUNCTIONAL OLIGORIBONUCLEASE AND PAP PHOSPHATASE NRNA"/>
    <property type="match status" value="1"/>
</dbReference>
<comment type="caution">
    <text evidence="3">The sequence shown here is derived from an EMBL/GenBank/DDBJ whole genome shotgun (WGS) entry which is preliminary data.</text>
</comment>
<dbReference type="PANTHER" id="PTHR47618">
    <property type="entry name" value="BIFUNCTIONAL OLIGORIBONUCLEASE AND PAP PHOSPHATASE NRNA"/>
    <property type="match status" value="1"/>
</dbReference>
<dbReference type="RefSeq" id="WP_146574419.1">
    <property type="nucleotide sequence ID" value="NZ_SJPH01000004.1"/>
</dbReference>
<evidence type="ECO:0000313" key="4">
    <source>
        <dbReference type="Proteomes" id="UP000318995"/>
    </source>
</evidence>
<dbReference type="GO" id="GO:0016787">
    <property type="term" value="F:hydrolase activity"/>
    <property type="evidence" value="ECO:0007669"/>
    <property type="project" value="UniProtKB-KW"/>
</dbReference>
<accession>A0A5C5VXL5</accession>
<dbReference type="EMBL" id="SJPH01000004">
    <property type="protein sequence ID" value="TWT43366.1"/>
    <property type="molecule type" value="Genomic_DNA"/>
</dbReference>
<sequence>MTIDWKPLQQIVAQHDSFILTSHTRADCDAIGSELGLLLALEVLGKKGRIVNADAPPEHIRFLDPEGRIEVLGEGVTAADCHAADVHLIADTSAWGQLGDMAAVLRESPARRVVIDHHVSGDDLGALLLKDTHAEATGRLVLQACDALGVEVTPAIATPLFAAIATDTGWFRFPSVSSATYTAIARLVDAGAKPSAIFSSLYDQNTAQRVRLGGRIMNSLRLDLAGRLAIGVATLKDFAETGAVLSDTEDVVNRLLSVEGVEAAILIAAMDEEKTKVSLRSRTEVDVRLVAERFGGGGHTKAAGVRFAGTVEAAEAAIVAVLAEQLSAKTA</sequence>
<keyword evidence="3" id="KW-0378">Hydrolase</keyword>
<dbReference type="InterPro" id="IPR001667">
    <property type="entry name" value="DDH_dom"/>
</dbReference>
<feature type="domain" description="DDH" evidence="1">
    <location>
        <begin position="19"/>
        <end position="164"/>
    </location>
</feature>
<dbReference type="OrthoDB" id="9803668at2"/>
<gene>
    <name evidence="3" type="ORF">Pla111_23170</name>
</gene>
<dbReference type="Gene3D" id="3.90.1640.10">
    <property type="entry name" value="inorganic pyrophosphatase (n-terminal core)"/>
    <property type="match status" value="1"/>
</dbReference>
<dbReference type="Pfam" id="PF02272">
    <property type="entry name" value="DHHA1"/>
    <property type="match status" value="1"/>
</dbReference>
<name>A0A5C5VXL5_9BACT</name>
<evidence type="ECO:0000259" key="1">
    <source>
        <dbReference type="Pfam" id="PF01368"/>
    </source>
</evidence>
<dbReference type="AlphaFoldDB" id="A0A5C5VXL5"/>
<dbReference type="Proteomes" id="UP000318995">
    <property type="component" value="Unassembled WGS sequence"/>
</dbReference>